<dbReference type="InterPro" id="IPR000399">
    <property type="entry name" value="TPP-bd_CS"/>
</dbReference>
<evidence type="ECO:0000256" key="1">
    <source>
        <dbReference type="ARBA" id="ARBA00007812"/>
    </source>
</evidence>
<sequence length="558" mass="59207">MNGTIKNAQQIGAELVVSALEAQGVTHVFGVPGAKIDAVFNALVDSRIETVVCRHEQNAAFIAGGIGRMTGKAGVAIGTSGPGASNLVTGLATANSEGDPVVALGGAVATGEALKQIHQTMDAVSILKPVTKFSATVGAPEQVNEVMANAFRVAEASRPGAAYVNLPKDVMTHACAHTPLPFPAFAGLGLADSAAIKEAARLINAASTPVVLLGMLASKPTNSAALQAFIGKGNLAAVGTFQAAGAVGAMQFSNFGGRVGQLANQPADRLLESADLVITVGYDPVEYWPQLWNKDKDRKIVHIDVLPADLDNCYRPYAELTGDIAQTLQALTSLIDRARKSAISSSILELIQGERLLLAKQAAARNGTPVHPLRLVHELQQFVGDDITVCLDMGSFHLWIARHLYSFKPRQVLITNGQQTLGVALPWAIAASIVRPHEKVLSISGDGGFLYSAMELETAVRLKTNIVHMIWIDGSYDMVATQEKLKYGRSSGTDLGPVDYLKYAEAFGAKGLMINKPDEIASVMTKAFDTPGPVIVGVHVDYRDNHQLFEMLHEDSIH</sequence>
<dbReference type="Gene3D" id="3.40.50.1220">
    <property type="entry name" value="TPP-binding domain"/>
    <property type="match status" value="1"/>
</dbReference>
<dbReference type="InterPro" id="IPR011766">
    <property type="entry name" value="TPP_enzyme_TPP-bd"/>
</dbReference>
<evidence type="ECO:0000259" key="4">
    <source>
        <dbReference type="Pfam" id="PF00205"/>
    </source>
</evidence>
<dbReference type="GO" id="GO:0003984">
    <property type="term" value="F:acetolactate synthase activity"/>
    <property type="evidence" value="ECO:0007669"/>
    <property type="project" value="UniProtKB-EC"/>
</dbReference>
<feature type="domain" description="Thiamine pyrophosphate enzyme central" evidence="4">
    <location>
        <begin position="196"/>
        <end position="331"/>
    </location>
</feature>
<dbReference type="PROSITE" id="PS00187">
    <property type="entry name" value="TPP_ENZYMES"/>
    <property type="match status" value="1"/>
</dbReference>
<dbReference type="CDD" id="cd07035">
    <property type="entry name" value="TPP_PYR_POX_like"/>
    <property type="match status" value="1"/>
</dbReference>
<evidence type="ECO:0000256" key="2">
    <source>
        <dbReference type="ARBA" id="ARBA00023052"/>
    </source>
</evidence>
<dbReference type="NCBIfam" id="NF006378">
    <property type="entry name" value="PRK08617.1"/>
    <property type="match status" value="1"/>
</dbReference>
<protein>
    <submittedName>
        <fullName evidence="7">Acetolactate synthase AlsS</fullName>
        <ecNumber evidence="7">2.2.1.6</ecNumber>
    </submittedName>
</protein>
<dbReference type="InterPro" id="IPR029035">
    <property type="entry name" value="DHS-like_NAD/FAD-binding_dom"/>
</dbReference>
<dbReference type="SUPFAM" id="SSF52467">
    <property type="entry name" value="DHS-like NAD/FAD-binding domain"/>
    <property type="match status" value="1"/>
</dbReference>
<evidence type="ECO:0000256" key="3">
    <source>
        <dbReference type="RuleBase" id="RU362132"/>
    </source>
</evidence>
<reference evidence="7 8" key="1">
    <citation type="submission" date="2019-11" db="EMBL/GenBank/DDBJ databases">
        <title>Metabolism of dissolved organic matter in forest soils.</title>
        <authorList>
            <person name="Cyle K.T."/>
            <person name="Wilhelm R.C."/>
            <person name="Martinez C.E."/>
        </authorList>
    </citation>
    <scope>NUCLEOTIDE SEQUENCE [LARGE SCALE GENOMIC DNA]</scope>
    <source>
        <strain evidence="7 8">1N</strain>
    </source>
</reference>
<dbReference type="InterPro" id="IPR045229">
    <property type="entry name" value="TPP_enz"/>
</dbReference>
<comment type="caution">
    <text evidence="7">The sequence shown here is derived from an EMBL/GenBank/DDBJ whole genome shotgun (WGS) entry which is preliminary data.</text>
</comment>
<keyword evidence="7" id="KW-0808">Transferase</keyword>
<dbReference type="InterPro" id="IPR029061">
    <property type="entry name" value="THDP-binding"/>
</dbReference>
<keyword evidence="2 3" id="KW-0786">Thiamine pyrophosphate</keyword>
<evidence type="ECO:0000313" key="7">
    <source>
        <dbReference type="EMBL" id="NPT44734.1"/>
    </source>
</evidence>
<evidence type="ECO:0000313" key="8">
    <source>
        <dbReference type="Proteomes" id="UP000652198"/>
    </source>
</evidence>
<evidence type="ECO:0000259" key="6">
    <source>
        <dbReference type="Pfam" id="PF02776"/>
    </source>
</evidence>
<name>A0ABX2BVF4_9BURK</name>
<gene>
    <name evidence="7" type="primary">alsS</name>
    <name evidence="7" type="ORF">GNZ12_26145</name>
</gene>
<dbReference type="Pfam" id="PF00205">
    <property type="entry name" value="TPP_enzyme_M"/>
    <property type="match status" value="1"/>
</dbReference>
<feature type="domain" description="Thiamine pyrophosphate enzyme TPP-binding" evidence="5">
    <location>
        <begin position="392"/>
        <end position="537"/>
    </location>
</feature>
<dbReference type="InterPro" id="IPR012000">
    <property type="entry name" value="Thiamin_PyroP_enz_cen_dom"/>
</dbReference>
<dbReference type="Gene3D" id="3.40.50.970">
    <property type="match status" value="2"/>
</dbReference>
<dbReference type="Pfam" id="PF02775">
    <property type="entry name" value="TPP_enzyme_C"/>
    <property type="match status" value="1"/>
</dbReference>
<proteinExistence type="inferred from homology"/>
<evidence type="ECO:0000259" key="5">
    <source>
        <dbReference type="Pfam" id="PF02775"/>
    </source>
</evidence>
<dbReference type="EMBL" id="WOEY01000101">
    <property type="protein sequence ID" value="NPT44734.1"/>
    <property type="molecule type" value="Genomic_DNA"/>
</dbReference>
<dbReference type="PANTHER" id="PTHR18968:SF129">
    <property type="entry name" value="ACETOLACTATE SYNTHASE"/>
    <property type="match status" value="1"/>
</dbReference>
<feature type="domain" description="Thiamine pyrophosphate enzyme N-terminal TPP-binding" evidence="6">
    <location>
        <begin position="12"/>
        <end position="125"/>
    </location>
</feature>
<keyword evidence="8" id="KW-1185">Reference proteome</keyword>
<dbReference type="InterPro" id="IPR012001">
    <property type="entry name" value="Thiamin_PyroP_enz_TPP-bd_dom"/>
</dbReference>
<comment type="similarity">
    <text evidence="1 3">Belongs to the TPP enzyme family.</text>
</comment>
<organism evidence="7 8">
    <name type="scientific">Paraburkholderia solitsugae</name>
    <dbReference type="NCBI Taxonomy" id="2675748"/>
    <lineage>
        <taxon>Bacteria</taxon>
        <taxon>Pseudomonadati</taxon>
        <taxon>Pseudomonadota</taxon>
        <taxon>Betaproteobacteria</taxon>
        <taxon>Burkholderiales</taxon>
        <taxon>Burkholderiaceae</taxon>
        <taxon>Paraburkholderia</taxon>
    </lineage>
</organism>
<dbReference type="RefSeq" id="WP_172315095.1">
    <property type="nucleotide sequence ID" value="NZ_WOEY01000101.1"/>
</dbReference>
<dbReference type="Pfam" id="PF02776">
    <property type="entry name" value="TPP_enzyme_N"/>
    <property type="match status" value="1"/>
</dbReference>
<dbReference type="SUPFAM" id="SSF52518">
    <property type="entry name" value="Thiamin diphosphate-binding fold (THDP-binding)"/>
    <property type="match status" value="2"/>
</dbReference>
<dbReference type="InterPro" id="IPR012782">
    <property type="entry name" value="Acetolactate_synth_catblc"/>
</dbReference>
<dbReference type="NCBIfam" id="TIGR02418">
    <property type="entry name" value="acolac_catab"/>
    <property type="match status" value="1"/>
</dbReference>
<dbReference type="PANTHER" id="PTHR18968">
    <property type="entry name" value="THIAMINE PYROPHOSPHATE ENZYMES"/>
    <property type="match status" value="1"/>
</dbReference>
<dbReference type="EC" id="2.2.1.6" evidence="7"/>
<accession>A0ABX2BVF4</accession>
<dbReference type="Proteomes" id="UP000652198">
    <property type="component" value="Unassembled WGS sequence"/>
</dbReference>